<protein>
    <recommendedName>
        <fullName evidence="3">snRNA-activating protein complex subunit 3</fullName>
    </recommendedName>
    <alternativeName>
        <fullName evidence="10">Small nuclear RNA-activating complex polypeptide 3</fullName>
    </alternativeName>
</protein>
<comment type="similarity">
    <text evidence="2">Belongs to the SNAPC3/SRD2 family.</text>
</comment>
<accession>A0AA85JNR1</accession>
<dbReference type="GO" id="GO:0000978">
    <property type="term" value="F:RNA polymerase II cis-regulatory region sequence-specific DNA binding"/>
    <property type="evidence" value="ECO:0007669"/>
    <property type="project" value="TreeGrafter"/>
</dbReference>
<evidence type="ECO:0000256" key="3">
    <source>
        <dbReference type="ARBA" id="ARBA00013634"/>
    </source>
</evidence>
<keyword evidence="11" id="KW-1185">Reference proteome</keyword>
<dbReference type="InterPro" id="IPR022042">
    <property type="entry name" value="snRNA-activating_su3"/>
</dbReference>
<comment type="function">
    <text evidence="8">Part of the SNAPc complex required for the transcription of both RNA polymerase II and III small-nuclear RNA genes. Binds to the proximal sequence element (PSE), a non-TATA-box basal promoter element common to these 2 types of genes. Recruits TBP and BRF2 to the U6 snRNA TATA box.</text>
</comment>
<dbReference type="PANTHER" id="PTHR13421">
    <property type="entry name" value="SNRNA-ACTIVATING PROTEIN COMPLEX SUBUNIT 3"/>
    <property type="match status" value="1"/>
</dbReference>
<dbReference type="WBParaSite" id="TREG1_33030.1">
    <property type="protein sequence ID" value="TREG1_33030.1"/>
    <property type="gene ID" value="TREG1_33030"/>
</dbReference>
<dbReference type="AlphaFoldDB" id="A0AA85JNR1"/>
<dbReference type="GO" id="GO:0001006">
    <property type="term" value="F:RNA polymerase III type 3 promoter sequence-specific DNA binding"/>
    <property type="evidence" value="ECO:0007669"/>
    <property type="project" value="TreeGrafter"/>
</dbReference>
<evidence type="ECO:0000256" key="6">
    <source>
        <dbReference type="ARBA" id="ARBA00023163"/>
    </source>
</evidence>
<proteinExistence type="inferred from homology"/>
<evidence type="ECO:0000313" key="11">
    <source>
        <dbReference type="Proteomes" id="UP000050795"/>
    </source>
</evidence>
<evidence type="ECO:0000256" key="5">
    <source>
        <dbReference type="ARBA" id="ARBA00023125"/>
    </source>
</evidence>
<evidence type="ECO:0000256" key="4">
    <source>
        <dbReference type="ARBA" id="ARBA00023015"/>
    </source>
</evidence>
<organism evidence="11 12">
    <name type="scientific">Trichobilharzia regenti</name>
    <name type="common">Nasal bird schistosome</name>
    <dbReference type="NCBI Taxonomy" id="157069"/>
    <lineage>
        <taxon>Eukaryota</taxon>
        <taxon>Metazoa</taxon>
        <taxon>Spiralia</taxon>
        <taxon>Lophotrochozoa</taxon>
        <taxon>Platyhelminthes</taxon>
        <taxon>Trematoda</taxon>
        <taxon>Digenea</taxon>
        <taxon>Strigeidida</taxon>
        <taxon>Schistosomatoidea</taxon>
        <taxon>Schistosomatidae</taxon>
        <taxon>Trichobilharzia</taxon>
    </lineage>
</organism>
<keyword evidence="5" id="KW-0238">DNA-binding</keyword>
<evidence type="ECO:0000256" key="8">
    <source>
        <dbReference type="ARBA" id="ARBA00025193"/>
    </source>
</evidence>
<dbReference type="Proteomes" id="UP000050795">
    <property type="component" value="Unassembled WGS sequence"/>
</dbReference>
<comment type="subunit">
    <text evidence="9">Part of the SNAPc complex composed of 5 subunits: SNAPC1, SNAPC2, SNAPC3, SNAPC4 and SNAPC5. SNAPC3 interacts with SNAPC1.</text>
</comment>
<evidence type="ECO:0000256" key="1">
    <source>
        <dbReference type="ARBA" id="ARBA00004123"/>
    </source>
</evidence>
<keyword evidence="6" id="KW-0804">Transcription</keyword>
<keyword evidence="7" id="KW-0539">Nucleus</keyword>
<dbReference type="GO" id="GO:0005634">
    <property type="term" value="C:nucleus"/>
    <property type="evidence" value="ECO:0007669"/>
    <property type="project" value="UniProtKB-SubCell"/>
</dbReference>
<dbReference type="GO" id="GO:0001046">
    <property type="term" value="F:core promoter sequence-specific DNA binding"/>
    <property type="evidence" value="ECO:0007669"/>
    <property type="project" value="TreeGrafter"/>
</dbReference>
<keyword evidence="4" id="KW-0805">Transcription regulation</keyword>
<dbReference type="GO" id="GO:0042795">
    <property type="term" value="P:snRNA transcription by RNA polymerase II"/>
    <property type="evidence" value="ECO:0007669"/>
    <property type="project" value="TreeGrafter"/>
</dbReference>
<evidence type="ECO:0000313" key="12">
    <source>
        <dbReference type="WBParaSite" id="TREG1_33030.1"/>
    </source>
</evidence>
<name>A0AA85JNR1_TRIRE</name>
<evidence type="ECO:0000256" key="10">
    <source>
        <dbReference type="ARBA" id="ARBA00029606"/>
    </source>
</evidence>
<reference evidence="11" key="1">
    <citation type="submission" date="2022-06" db="EMBL/GenBank/DDBJ databases">
        <authorList>
            <person name="Berger JAMES D."/>
            <person name="Berger JAMES D."/>
        </authorList>
    </citation>
    <scope>NUCLEOTIDE SEQUENCE [LARGE SCALE GENOMIC DNA]</scope>
</reference>
<evidence type="ECO:0000256" key="7">
    <source>
        <dbReference type="ARBA" id="ARBA00023242"/>
    </source>
</evidence>
<sequence length="386" mass="44206">MELKSVRSERFRIGDLKEKFSYRLPDVHNILKQSDANDRITSEFKNIVDNLSVLDQLEKDCSLENLHYDGEYTTLEEILKIIPARNTNDMQFNTLADLKKETEGLNSKTSVLTATRRIPRPFVDMSYRNSMEESLAATEVNQDIFVTVLIYRPLCLPALDPCSQSRQLVITQRLVLLSKQNLTVLRDAIKCPQDKVWLGDCSEALDNPELHVSADKLYTSSYFFIEGTFYDDLRNPNSKSLSQEVAQWAKGKKELECYGPFASSSMQSVKLEDLSIYVGKPYFFVHQGNCEHMMIFSDVRLIDRDSCQNESSFPMLTGRCSTRVLHCLVCKRLASRWLVTQCATLLPVDPCPICDVCIRMLLYTADGKKINPNFRVYMYCGEEVVV</sequence>
<evidence type="ECO:0000256" key="2">
    <source>
        <dbReference type="ARBA" id="ARBA00010410"/>
    </source>
</evidence>
<dbReference type="Pfam" id="PF12251">
    <property type="entry name" value="SNAPC3"/>
    <property type="match status" value="1"/>
</dbReference>
<reference evidence="12" key="2">
    <citation type="submission" date="2023-11" db="UniProtKB">
        <authorList>
            <consortium name="WormBaseParasite"/>
        </authorList>
    </citation>
    <scope>IDENTIFICATION</scope>
</reference>
<dbReference type="GO" id="GO:0003681">
    <property type="term" value="F:bent DNA binding"/>
    <property type="evidence" value="ECO:0007669"/>
    <property type="project" value="TreeGrafter"/>
</dbReference>
<dbReference type="PANTHER" id="PTHR13421:SF16">
    <property type="entry name" value="SNRNA-ACTIVATING PROTEIN COMPLEX SUBUNIT 3"/>
    <property type="match status" value="1"/>
</dbReference>
<dbReference type="GO" id="GO:0019185">
    <property type="term" value="C:snRNA-activating protein complex"/>
    <property type="evidence" value="ECO:0007669"/>
    <property type="project" value="TreeGrafter"/>
</dbReference>
<comment type="subcellular location">
    <subcellularLocation>
        <location evidence="1">Nucleus</location>
    </subcellularLocation>
</comment>
<dbReference type="GO" id="GO:0042796">
    <property type="term" value="P:snRNA transcription by RNA polymerase III"/>
    <property type="evidence" value="ECO:0007669"/>
    <property type="project" value="TreeGrafter"/>
</dbReference>
<evidence type="ECO:0000256" key="9">
    <source>
        <dbReference type="ARBA" id="ARBA00025958"/>
    </source>
</evidence>